<evidence type="ECO:0000313" key="1">
    <source>
        <dbReference type="EMBL" id="CAB4241347.1"/>
    </source>
</evidence>
<protein>
    <submittedName>
        <fullName evidence="1">Uncharacterized protein</fullName>
    </submittedName>
</protein>
<gene>
    <name evidence="1" type="ORF">UFOVP67_56</name>
</gene>
<reference evidence="1" key="1">
    <citation type="submission" date="2020-05" db="EMBL/GenBank/DDBJ databases">
        <authorList>
            <person name="Chiriac C."/>
            <person name="Salcher M."/>
            <person name="Ghai R."/>
            <person name="Kavagutti S V."/>
        </authorList>
    </citation>
    <scope>NUCLEOTIDE SEQUENCE</scope>
</reference>
<dbReference type="EMBL" id="LR797823">
    <property type="protein sequence ID" value="CAB4241347.1"/>
    <property type="molecule type" value="Genomic_DNA"/>
</dbReference>
<organism evidence="1">
    <name type="scientific">uncultured Caudovirales phage</name>
    <dbReference type="NCBI Taxonomy" id="2100421"/>
    <lineage>
        <taxon>Viruses</taxon>
        <taxon>Duplodnaviria</taxon>
        <taxon>Heunggongvirae</taxon>
        <taxon>Uroviricota</taxon>
        <taxon>Caudoviricetes</taxon>
        <taxon>Peduoviridae</taxon>
        <taxon>Maltschvirus</taxon>
        <taxon>Maltschvirus maltsch</taxon>
    </lineage>
</organism>
<accession>A0A6J5TBS6</accession>
<proteinExistence type="predicted"/>
<sequence>MILIVPEKKQSNYKGGDAVEQDSYNAGFNAAIDKIIQLNKANQPIDYSKFKDATC</sequence>
<name>A0A6J5TBS6_9CAUD</name>